<accession>A0A6H9UQ52</accession>
<sequence>MQTLLRSPRPPGAGSHSRVLLTLMQCVPFLIALAVLIIELTPAHFIYTGPLLTAMPALAAVTMGPRGTMAAAALALAVSVTTATYNQAWGTLQVYTNFLALALVSVAGFITSSAMQTRRQRELDQVRRIAVAAQEVVLRPIPARLGPVQAASLCLAAGTGAQVGGDLYEAVQTRYGVRMIVGDVRGKGLSAVRAVAVTLGAFREAAHYEEDLVELMNHCSAALRREAAVPGEYGQDVLLEGFVTALIAQVPDEPVVQLVNRGHPPPLLVHHGRTTTLMPTSPLPPLGLEDLATGPPAKTESYPFIPGDRLLLYTDGVIEARNRDGDFFALPETMERMRARTTPREFLDQLHQQLIHHTGGDLADDVAMILADRLTGATGSDGVGPPGPQRSLP</sequence>
<evidence type="ECO:0000256" key="2">
    <source>
        <dbReference type="SAM" id="Phobius"/>
    </source>
</evidence>
<dbReference type="PANTHER" id="PTHR43156:SF2">
    <property type="entry name" value="STAGE II SPORULATION PROTEIN E"/>
    <property type="match status" value="1"/>
</dbReference>
<dbReference type="SMART" id="SM00331">
    <property type="entry name" value="PP2C_SIG"/>
    <property type="match status" value="1"/>
</dbReference>
<dbReference type="SUPFAM" id="SSF81606">
    <property type="entry name" value="PP2C-like"/>
    <property type="match status" value="1"/>
</dbReference>
<dbReference type="InterPro" id="IPR052016">
    <property type="entry name" value="Bact_Sigma-Reg"/>
</dbReference>
<organism evidence="4 5">
    <name type="scientific">Streptomyces luteolifulvus</name>
    <dbReference type="NCBI Taxonomy" id="2615112"/>
    <lineage>
        <taxon>Bacteria</taxon>
        <taxon>Bacillati</taxon>
        <taxon>Actinomycetota</taxon>
        <taxon>Actinomycetes</taxon>
        <taxon>Kitasatosporales</taxon>
        <taxon>Streptomycetaceae</taxon>
        <taxon>Streptomyces</taxon>
    </lineage>
</organism>
<protein>
    <submittedName>
        <fullName evidence="4">Serine/threonine-protein phosphatase</fullName>
    </submittedName>
</protein>
<evidence type="ECO:0000313" key="4">
    <source>
        <dbReference type="EMBL" id="KAB1140058.1"/>
    </source>
</evidence>
<dbReference type="InterPro" id="IPR036457">
    <property type="entry name" value="PPM-type-like_dom_sf"/>
</dbReference>
<dbReference type="Proteomes" id="UP000442707">
    <property type="component" value="Unassembled WGS sequence"/>
</dbReference>
<comment type="caution">
    <text evidence="4">The sequence shown here is derived from an EMBL/GenBank/DDBJ whole genome shotgun (WGS) entry which is preliminary data.</text>
</comment>
<name>A0A6H9UQ52_9ACTN</name>
<feature type="domain" description="PPM-type phosphatase" evidence="3">
    <location>
        <begin position="148"/>
        <end position="373"/>
    </location>
</feature>
<dbReference type="Pfam" id="PF07228">
    <property type="entry name" value="SpoIIE"/>
    <property type="match status" value="1"/>
</dbReference>
<proteinExistence type="predicted"/>
<evidence type="ECO:0000259" key="3">
    <source>
        <dbReference type="SMART" id="SM00331"/>
    </source>
</evidence>
<feature type="transmembrane region" description="Helical" evidence="2">
    <location>
        <begin position="20"/>
        <end position="38"/>
    </location>
</feature>
<dbReference type="InterPro" id="IPR001932">
    <property type="entry name" value="PPM-type_phosphatase-like_dom"/>
</dbReference>
<keyword evidence="2" id="KW-0812">Transmembrane</keyword>
<reference evidence="4 5" key="1">
    <citation type="submission" date="2019-09" db="EMBL/GenBank/DDBJ databases">
        <title>Screening of Novel Bioactive Compounds from Soil-Associated.</title>
        <authorList>
            <person name="Zhao S."/>
        </authorList>
    </citation>
    <scope>NUCLEOTIDE SEQUENCE [LARGE SCALE GENOMIC DNA]</scope>
    <source>
        <strain evidence="4 5">HIT-DPA4</strain>
    </source>
</reference>
<dbReference type="PANTHER" id="PTHR43156">
    <property type="entry name" value="STAGE II SPORULATION PROTEIN E-RELATED"/>
    <property type="match status" value="1"/>
</dbReference>
<keyword evidence="2" id="KW-1133">Transmembrane helix</keyword>
<feature type="transmembrane region" description="Helical" evidence="2">
    <location>
        <begin position="94"/>
        <end position="115"/>
    </location>
</feature>
<dbReference type="RefSeq" id="WP_150957741.1">
    <property type="nucleotide sequence ID" value="NZ_VZRB01000047.1"/>
</dbReference>
<gene>
    <name evidence="4" type="ORF">F7R91_37535</name>
</gene>
<dbReference type="GO" id="GO:0016791">
    <property type="term" value="F:phosphatase activity"/>
    <property type="evidence" value="ECO:0007669"/>
    <property type="project" value="TreeGrafter"/>
</dbReference>
<keyword evidence="5" id="KW-1185">Reference proteome</keyword>
<evidence type="ECO:0000256" key="1">
    <source>
        <dbReference type="ARBA" id="ARBA00022801"/>
    </source>
</evidence>
<dbReference type="EMBL" id="VZRB01000047">
    <property type="protein sequence ID" value="KAB1140058.1"/>
    <property type="molecule type" value="Genomic_DNA"/>
</dbReference>
<dbReference type="Gene3D" id="3.60.40.10">
    <property type="entry name" value="PPM-type phosphatase domain"/>
    <property type="match status" value="1"/>
</dbReference>
<evidence type="ECO:0000313" key="5">
    <source>
        <dbReference type="Proteomes" id="UP000442707"/>
    </source>
</evidence>
<keyword evidence="2" id="KW-0472">Membrane</keyword>
<keyword evidence="1" id="KW-0378">Hydrolase</keyword>
<feature type="transmembrane region" description="Helical" evidence="2">
    <location>
        <begin position="69"/>
        <end position="88"/>
    </location>
</feature>
<dbReference type="AlphaFoldDB" id="A0A6H9UQ52"/>